<keyword evidence="3" id="KW-1185">Reference proteome</keyword>
<dbReference type="Proteomes" id="UP000469523">
    <property type="component" value="Unassembled WGS sequence"/>
</dbReference>
<feature type="transmembrane region" description="Helical" evidence="1">
    <location>
        <begin position="331"/>
        <end position="349"/>
    </location>
</feature>
<dbReference type="EMBL" id="VUNQ01000055">
    <property type="protein sequence ID" value="MSU03121.1"/>
    <property type="molecule type" value="Genomic_DNA"/>
</dbReference>
<organism evidence="2 3">
    <name type="scientific">Tissierella pigra</name>
    <dbReference type="NCBI Taxonomy" id="2607614"/>
    <lineage>
        <taxon>Bacteria</taxon>
        <taxon>Bacillati</taxon>
        <taxon>Bacillota</taxon>
        <taxon>Tissierellia</taxon>
        <taxon>Tissierellales</taxon>
        <taxon>Tissierellaceae</taxon>
        <taxon>Tissierella</taxon>
    </lineage>
</organism>
<proteinExistence type="predicted"/>
<reference evidence="2 3" key="1">
    <citation type="submission" date="2019-09" db="EMBL/GenBank/DDBJ databases">
        <title>In-depth cultivation of the pig gut microbiome towards novel bacterial diversity and tailored functional studies.</title>
        <authorList>
            <person name="Wylensek D."/>
            <person name="Hitch T.C.A."/>
            <person name="Clavel T."/>
        </authorList>
    </citation>
    <scope>NUCLEOTIDE SEQUENCE [LARGE SCALE GENOMIC DNA]</scope>
    <source>
        <strain evidence="2 3">WCA3-693-APC-4?</strain>
    </source>
</reference>
<sequence length="358" mass="41148">MNKSILKHETRSMKWILLLSILVSLFLIIMFSIILNEMYGRMFVKGLEGNTSIVQNAFRDISPMILILFTIVSVIQVFIQFRTEKDEEIKRFLESLPISKGEFFKVKLSTGIINITLAFMILTIGIIIVRMNNMFWIKDVYGISIISEPFIKADGVASLLKEIGIIYLIILSFYTFLFMVQYTFTNLVGGIVTGILVWLAPGFILYTSTYILNEFIRISALYDLTNFSRWLIPWLYAFERNTIWIYDGNGMVFANIKIIENLEIKYIISLALIIINIIIGNKFNKDSKVENENMIIPFKVIREIFKIGVTICSGLLVSIILNEIIRIEINNSIYILFILLGGAIGYFISKKITKVGIR</sequence>
<dbReference type="RefSeq" id="WP_154442605.1">
    <property type="nucleotide sequence ID" value="NZ_JAHLPJ010000001.1"/>
</dbReference>
<feature type="transmembrane region" description="Helical" evidence="1">
    <location>
        <begin position="304"/>
        <end position="325"/>
    </location>
</feature>
<feature type="transmembrane region" description="Helical" evidence="1">
    <location>
        <begin position="12"/>
        <end position="35"/>
    </location>
</feature>
<keyword evidence="1" id="KW-1133">Transmembrane helix</keyword>
<dbReference type="AlphaFoldDB" id="A0A6N7XM03"/>
<feature type="transmembrane region" description="Helical" evidence="1">
    <location>
        <begin position="266"/>
        <end position="283"/>
    </location>
</feature>
<accession>A0A6N7XM03</accession>
<evidence type="ECO:0000313" key="2">
    <source>
        <dbReference type="EMBL" id="MSU03121.1"/>
    </source>
</evidence>
<keyword evidence="1" id="KW-0472">Membrane</keyword>
<evidence type="ECO:0000256" key="1">
    <source>
        <dbReference type="SAM" id="Phobius"/>
    </source>
</evidence>
<gene>
    <name evidence="2" type="ORF">FYJ83_16795</name>
</gene>
<feature type="transmembrane region" description="Helical" evidence="1">
    <location>
        <begin position="163"/>
        <end position="181"/>
    </location>
</feature>
<protein>
    <submittedName>
        <fullName evidence="2">Uncharacterized protein</fullName>
    </submittedName>
</protein>
<feature type="transmembrane region" description="Helical" evidence="1">
    <location>
        <begin position="61"/>
        <end position="81"/>
    </location>
</feature>
<name>A0A6N7XM03_9FIRM</name>
<feature type="transmembrane region" description="Helical" evidence="1">
    <location>
        <begin position="187"/>
        <end position="206"/>
    </location>
</feature>
<comment type="caution">
    <text evidence="2">The sequence shown here is derived from an EMBL/GenBank/DDBJ whole genome shotgun (WGS) entry which is preliminary data.</text>
</comment>
<feature type="transmembrane region" description="Helical" evidence="1">
    <location>
        <begin position="108"/>
        <end position="129"/>
    </location>
</feature>
<evidence type="ECO:0000313" key="3">
    <source>
        <dbReference type="Proteomes" id="UP000469523"/>
    </source>
</evidence>
<keyword evidence="1" id="KW-0812">Transmembrane</keyword>